<comment type="caution">
    <text evidence="1">The sequence shown here is derived from an EMBL/GenBank/DDBJ whole genome shotgun (WGS) entry which is preliminary data.</text>
</comment>
<dbReference type="EMBL" id="CAJHIO010000064">
    <property type="protein sequence ID" value="CAD6494170.1"/>
    <property type="molecule type" value="Genomic_DNA"/>
</dbReference>
<dbReference type="AlphaFoldDB" id="A0A811TEB1"/>
<evidence type="ECO:0000313" key="2">
    <source>
        <dbReference type="Proteomes" id="UP000610373"/>
    </source>
</evidence>
<sequence>MEKEIDIGTFFVPMHEHPVFRMIGLFGGGRGDAKNVRSHI</sequence>
<name>A0A811TEB1_9EURY</name>
<evidence type="ECO:0000313" key="1">
    <source>
        <dbReference type="EMBL" id="CAD6494170.1"/>
    </source>
</evidence>
<gene>
    <name evidence="1" type="ORF">CHKLHMKO_00642</name>
</gene>
<dbReference type="Proteomes" id="UP000610373">
    <property type="component" value="Unassembled WGS sequence"/>
</dbReference>
<accession>A0A811TEB1</accession>
<organism evidence="1 2">
    <name type="scientific">Candidatus Argoarchaeum ethanivorans</name>
    <dbReference type="NCBI Taxonomy" id="2608793"/>
    <lineage>
        <taxon>Archaea</taxon>
        <taxon>Methanobacteriati</taxon>
        <taxon>Methanobacteriota</taxon>
        <taxon>Stenosarchaea group</taxon>
        <taxon>Methanomicrobia</taxon>
        <taxon>Methanosarcinales</taxon>
        <taxon>Methanosarcinales incertae sedis</taxon>
        <taxon>GOM Arc I cluster</taxon>
        <taxon>Candidatus Argoarchaeum</taxon>
    </lineage>
</organism>
<protein>
    <submittedName>
        <fullName evidence="1">Uncharacterized protein</fullName>
    </submittedName>
</protein>
<proteinExistence type="predicted"/>
<reference evidence="1" key="1">
    <citation type="submission" date="2020-10" db="EMBL/GenBank/DDBJ databases">
        <authorList>
            <person name="Hahn C.J."/>
            <person name="Laso-Perez R."/>
            <person name="Vulcano F."/>
            <person name="Vaziourakis K.-M."/>
            <person name="Stokke R."/>
            <person name="Steen I.H."/>
            <person name="Teske A."/>
            <person name="Boetius A."/>
            <person name="Liebeke M."/>
            <person name="Amann R."/>
            <person name="Knittel K."/>
        </authorList>
    </citation>
    <scope>NUCLEOTIDE SEQUENCE</scope>
    <source>
        <strain evidence="1">Gfbio:e3339647-f889-4370-9287-4fb5cb688e4c:AG392O15_GoMArc1</strain>
    </source>
</reference>